<comment type="caution">
    <text evidence="2">The sequence shown here is derived from an EMBL/GenBank/DDBJ whole genome shotgun (WGS) entry which is preliminary data.</text>
</comment>
<evidence type="ECO:0000313" key="2">
    <source>
        <dbReference type="EMBL" id="KAJ6803749.1"/>
    </source>
</evidence>
<keyword evidence="3" id="KW-1185">Reference proteome</keyword>
<proteinExistence type="predicted"/>
<name>A0AAX6EIL0_IRIPA</name>
<protein>
    <submittedName>
        <fullName evidence="2">Extensin-like</fullName>
    </submittedName>
</protein>
<organism evidence="2 3">
    <name type="scientific">Iris pallida</name>
    <name type="common">Sweet iris</name>
    <dbReference type="NCBI Taxonomy" id="29817"/>
    <lineage>
        <taxon>Eukaryota</taxon>
        <taxon>Viridiplantae</taxon>
        <taxon>Streptophyta</taxon>
        <taxon>Embryophyta</taxon>
        <taxon>Tracheophyta</taxon>
        <taxon>Spermatophyta</taxon>
        <taxon>Magnoliopsida</taxon>
        <taxon>Liliopsida</taxon>
        <taxon>Asparagales</taxon>
        <taxon>Iridaceae</taxon>
        <taxon>Iridoideae</taxon>
        <taxon>Irideae</taxon>
        <taxon>Iris</taxon>
    </lineage>
</organism>
<sequence>MTTTSSIRSDVSFRGQATSHGVRSARWVSTHLAPAAGHSSCRRDVHRVQI</sequence>
<dbReference type="EMBL" id="JANAVB010036418">
    <property type="protein sequence ID" value="KAJ6803749.1"/>
    <property type="molecule type" value="Genomic_DNA"/>
</dbReference>
<accession>A0AAX6EIL0</accession>
<gene>
    <name evidence="2" type="ORF">M6B38_189875</name>
</gene>
<reference evidence="2" key="2">
    <citation type="submission" date="2023-04" db="EMBL/GenBank/DDBJ databases">
        <authorList>
            <person name="Bruccoleri R.E."/>
            <person name="Oakeley E.J."/>
            <person name="Faust A.-M."/>
            <person name="Dessus-Babus S."/>
            <person name="Altorfer M."/>
            <person name="Burckhardt D."/>
            <person name="Oertli M."/>
            <person name="Naumann U."/>
            <person name="Petersen F."/>
            <person name="Wong J."/>
        </authorList>
    </citation>
    <scope>NUCLEOTIDE SEQUENCE</scope>
    <source>
        <strain evidence="2">GSM-AAB239-AS_SAM_17_03QT</strain>
        <tissue evidence="2">Leaf</tissue>
    </source>
</reference>
<evidence type="ECO:0000313" key="3">
    <source>
        <dbReference type="Proteomes" id="UP001140949"/>
    </source>
</evidence>
<dbReference type="Proteomes" id="UP001140949">
    <property type="component" value="Unassembled WGS sequence"/>
</dbReference>
<evidence type="ECO:0000256" key="1">
    <source>
        <dbReference type="SAM" id="MobiDB-lite"/>
    </source>
</evidence>
<reference evidence="2" key="1">
    <citation type="journal article" date="2023" name="GigaByte">
        <title>Genome assembly of the bearded iris, Iris pallida Lam.</title>
        <authorList>
            <person name="Bruccoleri R.E."/>
            <person name="Oakeley E.J."/>
            <person name="Faust A.M.E."/>
            <person name="Altorfer M."/>
            <person name="Dessus-Babus S."/>
            <person name="Burckhardt D."/>
            <person name="Oertli M."/>
            <person name="Naumann U."/>
            <person name="Petersen F."/>
            <person name="Wong J."/>
        </authorList>
    </citation>
    <scope>NUCLEOTIDE SEQUENCE</scope>
    <source>
        <strain evidence="2">GSM-AAB239-AS_SAM_17_03QT</strain>
    </source>
</reference>
<feature type="region of interest" description="Disordered" evidence="1">
    <location>
        <begin position="1"/>
        <end position="20"/>
    </location>
</feature>
<dbReference type="AlphaFoldDB" id="A0AAX6EIL0"/>